<feature type="coiled-coil region" evidence="1">
    <location>
        <begin position="451"/>
        <end position="485"/>
    </location>
</feature>
<dbReference type="Gene3D" id="3.40.50.1390">
    <property type="entry name" value="Resolvase, N-terminal catalytic domain"/>
    <property type="match status" value="1"/>
</dbReference>
<accession>A0A926HMR0</accession>
<dbReference type="InterPro" id="IPR038109">
    <property type="entry name" value="DNA_bind_recomb_sf"/>
</dbReference>
<dbReference type="InterPro" id="IPR011109">
    <property type="entry name" value="DNA_bind_recombinase_dom"/>
</dbReference>
<dbReference type="EMBL" id="JACRSN010000006">
    <property type="protein sequence ID" value="MBC8533402.1"/>
    <property type="molecule type" value="Genomic_DNA"/>
</dbReference>
<dbReference type="SMART" id="SM00857">
    <property type="entry name" value="Resolvase"/>
    <property type="match status" value="1"/>
</dbReference>
<protein>
    <submittedName>
        <fullName evidence="4">Recombinase family protein</fullName>
    </submittedName>
</protein>
<keyword evidence="5" id="KW-1185">Reference proteome</keyword>
<dbReference type="InterPro" id="IPR036162">
    <property type="entry name" value="Resolvase-like_N_sf"/>
</dbReference>
<evidence type="ECO:0000259" key="2">
    <source>
        <dbReference type="PROSITE" id="PS51736"/>
    </source>
</evidence>
<dbReference type="PANTHER" id="PTHR30461">
    <property type="entry name" value="DNA-INVERTASE FROM LAMBDOID PROPHAGE"/>
    <property type="match status" value="1"/>
</dbReference>
<evidence type="ECO:0000313" key="5">
    <source>
        <dbReference type="Proteomes" id="UP000651482"/>
    </source>
</evidence>
<dbReference type="Proteomes" id="UP000651482">
    <property type="component" value="Unassembled WGS sequence"/>
</dbReference>
<dbReference type="InterPro" id="IPR025827">
    <property type="entry name" value="Zn_ribbon_recom_dom"/>
</dbReference>
<gene>
    <name evidence="4" type="ORF">IAG03_05165</name>
</gene>
<dbReference type="Gene3D" id="3.90.1750.20">
    <property type="entry name" value="Putative Large Serine Recombinase, Chain B, Domain 2"/>
    <property type="match status" value="1"/>
</dbReference>
<dbReference type="PROSITE" id="PS51736">
    <property type="entry name" value="RECOMBINASES_3"/>
    <property type="match status" value="1"/>
</dbReference>
<dbReference type="AlphaFoldDB" id="A0A926HMR0"/>
<sequence>MNKIIDQTFKVAIYLRLSKEDDDLSCSSGAKSESNSISNQRKLIYDFMKSHPELELYDEYKDDGKSGSNFDRAEFQRMMKDIEAGKVNCVIVKDQSRFGRDYIDVGKYKEKIFPKLGVRFITINEGYDSLSATSSDDLAFTINSFVYDFYIRDISTKIRTNLTAKKQNGEYAGAFVAYGYVKDSDDKSKLVVDPFAANVVRDIFRWKIEGLSPQNIAGRLNELGIPSPAEYKRLSGSNYKTSFQTSSKAIWSHVSVRRILKNEIYLGVMIQGKRTTPNYKTKTVVTKAESEWLRVEGTHEAIISVRDFELVQELLKDDTHCRAGDVTVPVYAGRIYCGDCGATAVRKTVSYAGKRYVYYVCNANKHDKTVCSRHSIREDVLDQVIYQTVRHQIDLLLDVDKALRQFENLSWEKHKLKQLDASIEIQEEAVRKNNTLRLGIYEDLRAGLLDRSEYESLKKELAERIDEATAAIEKLNKEKREIHDGVSKQQSWVEQFRQYENVTELTRPMVIHLIERINIFEDSNIEIVFRHRNQIEEILQFISEKTANKKGLAMPIREAG</sequence>
<dbReference type="PANTHER" id="PTHR30461:SF23">
    <property type="entry name" value="DNA RECOMBINASE-RELATED"/>
    <property type="match status" value="1"/>
</dbReference>
<keyword evidence="1" id="KW-0175">Coiled coil</keyword>
<name>A0A926HMR0_9FIRM</name>
<evidence type="ECO:0000313" key="4">
    <source>
        <dbReference type="EMBL" id="MBC8533402.1"/>
    </source>
</evidence>
<dbReference type="Pfam" id="PF00239">
    <property type="entry name" value="Resolvase"/>
    <property type="match status" value="1"/>
</dbReference>
<proteinExistence type="predicted"/>
<organism evidence="4 5">
    <name type="scientific">Yeguia hominis</name>
    <dbReference type="NCBI Taxonomy" id="2763662"/>
    <lineage>
        <taxon>Bacteria</taxon>
        <taxon>Bacillati</taxon>
        <taxon>Bacillota</taxon>
        <taxon>Clostridia</taxon>
        <taxon>Eubacteriales</taxon>
        <taxon>Yeguiaceae</taxon>
        <taxon>Yeguia</taxon>
    </lineage>
</organism>
<dbReference type="InterPro" id="IPR050639">
    <property type="entry name" value="SSR_resolvase"/>
</dbReference>
<dbReference type="Pfam" id="PF13408">
    <property type="entry name" value="Zn_ribbon_recom"/>
    <property type="match status" value="1"/>
</dbReference>
<feature type="domain" description="Recombinase" evidence="3">
    <location>
        <begin position="177"/>
        <end position="321"/>
    </location>
</feature>
<dbReference type="PROSITE" id="PS51737">
    <property type="entry name" value="RECOMBINASE_DNA_BIND"/>
    <property type="match status" value="1"/>
</dbReference>
<evidence type="ECO:0000256" key="1">
    <source>
        <dbReference type="SAM" id="Coils"/>
    </source>
</evidence>
<dbReference type="Pfam" id="PF07508">
    <property type="entry name" value="Recombinase"/>
    <property type="match status" value="1"/>
</dbReference>
<dbReference type="InterPro" id="IPR025378">
    <property type="entry name" value="DUF4368"/>
</dbReference>
<dbReference type="InterPro" id="IPR006119">
    <property type="entry name" value="Resolv_N"/>
</dbReference>
<dbReference type="GO" id="GO:0000150">
    <property type="term" value="F:DNA strand exchange activity"/>
    <property type="evidence" value="ECO:0007669"/>
    <property type="project" value="InterPro"/>
</dbReference>
<comment type="caution">
    <text evidence="4">The sequence shown here is derived from an EMBL/GenBank/DDBJ whole genome shotgun (WGS) entry which is preliminary data.</text>
</comment>
<dbReference type="RefSeq" id="WP_249318777.1">
    <property type="nucleotide sequence ID" value="NZ_JACRSN010000006.1"/>
</dbReference>
<dbReference type="SUPFAM" id="SSF53041">
    <property type="entry name" value="Resolvase-like"/>
    <property type="match status" value="1"/>
</dbReference>
<feature type="domain" description="Resolvase/invertase-type recombinase catalytic" evidence="2">
    <location>
        <begin position="10"/>
        <end position="169"/>
    </location>
</feature>
<reference evidence="4" key="1">
    <citation type="submission" date="2020-08" db="EMBL/GenBank/DDBJ databases">
        <title>Genome public.</title>
        <authorList>
            <person name="Liu C."/>
            <person name="Sun Q."/>
        </authorList>
    </citation>
    <scope>NUCLEOTIDE SEQUENCE</scope>
    <source>
        <strain evidence="4">NSJ-40</strain>
    </source>
</reference>
<dbReference type="GO" id="GO:0003677">
    <property type="term" value="F:DNA binding"/>
    <property type="evidence" value="ECO:0007669"/>
    <property type="project" value="InterPro"/>
</dbReference>
<evidence type="ECO:0000259" key="3">
    <source>
        <dbReference type="PROSITE" id="PS51737"/>
    </source>
</evidence>
<dbReference type="Pfam" id="PF14287">
    <property type="entry name" value="DUF4368"/>
    <property type="match status" value="1"/>
</dbReference>